<sequence>MQNEPKYSRNMSSKLILLPVIVLALSSQGCANQEKIPVDVQTQAAAKTAEQQPAAQAENPAPPPAPIIEQYALDRLKQMSDKLASSKTITYHSNSFIELQAVTGQFLTFFVDSDVALQRPNKLRVNVSGDVSNFQLYFDGSNVSAFDPEKNLYAVSKPVNTMDEMLEFVMNKAQINFPAADFMYSDPYAVMTKNLTHAIVVGPSMVNGIPCEHFAFMEPGINWEIWIESGKKALPLRLAMTYKQIPNFPRFLVEYADWNLNPKLSANTFEFKIPANSKQIEFDAYRAEQKAK</sequence>
<keyword evidence="2" id="KW-0813">Transport</keyword>
<feature type="signal peptide" evidence="6">
    <location>
        <begin position="1"/>
        <end position="31"/>
    </location>
</feature>
<dbReference type="Pfam" id="PF09865">
    <property type="entry name" value="DUF2092"/>
    <property type="match status" value="1"/>
</dbReference>
<feature type="compositionally biased region" description="Low complexity" evidence="5">
    <location>
        <begin position="47"/>
        <end position="59"/>
    </location>
</feature>
<evidence type="ECO:0000256" key="1">
    <source>
        <dbReference type="ARBA" id="ARBA00011245"/>
    </source>
</evidence>
<protein>
    <recommendedName>
        <fullName evidence="9">DUF2092 domain-containing protein</fullName>
    </recommendedName>
</protein>
<dbReference type="GO" id="GO:0015031">
    <property type="term" value="P:protein transport"/>
    <property type="evidence" value="ECO:0007669"/>
    <property type="project" value="UniProtKB-KW"/>
</dbReference>
<keyword evidence="3 6" id="KW-0732">Signal</keyword>
<gene>
    <name evidence="7" type="ORF">A1359_04160</name>
</gene>
<dbReference type="Gene3D" id="2.50.20.10">
    <property type="entry name" value="Lipoprotein localisation LolA/LolB/LppX"/>
    <property type="match status" value="1"/>
</dbReference>
<dbReference type="EMBL" id="LUUI01000076">
    <property type="protein sequence ID" value="OAI18769.1"/>
    <property type="molecule type" value="Genomic_DNA"/>
</dbReference>
<dbReference type="InterPro" id="IPR029046">
    <property type="entry name" value="LolA/LolB/LppX"/>
</dbReference>
<proteinExistence type="predicted"/>
<feature type="chain" id="PRO_5008069374" description="DUF2092 domain-containing protein" evidence="6">
    <location>
        <begin position="32"/>
        <end position="292"/>
    </location>
</feature>
<evidence type="ECO:0000313" key="8">
    <source>
        <dbReference type="Proteomes" id="UP000078476"/>
    </source>
</evidence>
<name>A0A177NNJ9_9GAMM</name>
<evidence type="ECO:0000256" key="5">
    <source>
        <dbReference type="SAM" id="MobiDB-lite"/>
    </source>
</evidence>
<evidence type="ECO:0000256" key="3">
    <source>
        <dbReference type="ARBA" id="ARBA00022729"/>
    </source>
</evidence>
<evidence type="ECO:0000313" key="7">
    <source>
        <dbReference type="EMBL" id="OAI18769.1"/>
    </source>
</evidence>
<feature type="region of interest" description="Disordered" evidence="5">
    <location>
        <begin position="47"/>
        <end position="66"/>
    </location>
</feature>
<evidence type="ECO:0008006" key="9">
    <source>
        <dbReference type="Google" id="ProtNLM"/>
    </source>
</evidence>
<accession>A0A177NNJ9</accession>
<comment type="subunit">
    <text evidence="1">Monomer.</text>
</comment>
<dbReference type="SUPFAM" id="SSF89392">
    <property type="entry name" value="Prokaryotic lipoproteins and lipoprotein localization factors"/>
    <property type="match status" value="1"/>
</dbReference>
<dbReference type="AlphaFoldDB" id="A0A177NNJ9"/>
<reference evidence="7 8" key="1">
    <citation type="submission" date="2016-03" db="EMBL/GenBank/DDBJ databases">
        <authorList>
            <person name="Ploux O."/>
        </authorList>
    </citation>
    <scope>NUCLEOTIDE SEQUENCE [LARGE SCALE GENOMIC DNA]</scope>
    <source>
        <strain evidence="7 8">R-45370</strain>
    </source>
</reference>
<dbReference type="InterPro" id="IPR019207">
    <property type="entry name" value="DUF2092"/>
</dbReference>
<keyword evidence="4" id="KW-0653">Protein transport</keyword>
<comment type="caution">
    <text evidence="7">The sequence shown here is derived from an EMBL/GenBank/DDBJ whole genome shotgun (WGS) entry which is preliminary data.</text>
</comment>
<evidence type="ECO:0000256" key="4">
    <source>
        <dbReference type="ARBA" id="ARBA00022927"/>
    </source>
</evidence>
<organism evidence="7 8">
    <name type="scientific">Methylomonas lenta</name>
    <dbReference type="NCBI Taxonomy" id="980561"/>
    <lineage>
        <taxon>Bacteria</taxon>
        <taxon>Pseudomonadati</taxon>
        <taxon>Pseudomonadota</taxon>
        <taxon>Gammaproteobacteria</taxon>
        <taxon>Methylococcales</taxon>
        <taxon>Methylococcaceae</taxon>
        <taxon>Methylomonas</taxon>
    </lineage>
</organism>
<dbReference type="PROSITE" id="PS51257">
    <property type="entry name" value="PROKAR_LIPOPROTEIN"/>
    <property type="match status" value="1"/>
</dbReference>
<evidence type="ECO:0000256" key="2">
    <source>
        <dbReference type="ARBA" id="ARBA00022448"/>
    </source>
</evidence>
<dbReference type="OrthoDB" id="116979at2"/>
<dbReference type="RefSeq" id="WP_083960502.1">
    <property type="nucleotide sequence ID" value="NZ_LUUI01000076.1"/>
</dbReference>
<keyword evidence="8" id="KW-1185">Reference proteome</keyword>
<dbReference type="Proteomes" id="UP000078476">
    <property type="component" value="Unassembled WGS sequence"/>
</dbReference>
<evidence type="ECO:0000256" key="6">
    <source>
        <dbReference type="SAM" id="SignalP"/>
    </source>
</evidence>
<dbReference type="STRING" id="980561.A1359_04160"/>